<dbReference type="CDD" id="cd00161">
    <property type="entry name" value="beta-trefoil_Ricin-like"/>
    <property type="match status" value="1"/>
</dbReference>
<dbReference type="InterPro" id="IPR035992">
    <property type="entry name" value="Ricin_B-like_lectins"/>
</dbReference>
<dbReference type="RefSeq" id="WP_157296190.1">
    <property type="nucleotide sequence ID" value="NZ_JBIAZU010000005.1"/>
</dbReference>
<keyword evidence="1" id="KW-0732">Signal</keyword>
<dbReference type="EMBL" id="JBIAZU010000005">
    <property type="protein sequence ID" value="MFF5293664.1"/>
    <property type="molecule type" value="Genomic_DNA"/>
</dbReference>
<protein>
    <submittedName>
        <fullName evidence="3">RICIN domain-containing protein</fullName>
    </submittedName>
</protein>
<accession>A0ABW6WK43</accession>
<feature type="domain" description="Ricin B lectin" evidence="2">
    <location>
        <begin position="67"/>
        <end position="163"/>
    </location>
</feature>
<evidence type="ECO:0000313" key="3">
    <source>
        <dbReference type="EMBL" id="MFF5293664.1"/>
    </source>
</evidence>
<name>A0ABW6WK43_9ACTN</name>
<proteinExistence type="predicted"/>
<dbReference type="Pfam" id="PF14200">
    <property type="entry name" value="RicinB_lectin_2"/>
    <property type="match status" value="1"/>
</dbReference>
<feature type="chain" id="PRO_5046480793" evidence="1">
    <location>
        <begin position="17"/>
        <end position="192"/>
    </location>
</feature>
<gene>
    <name evidence="3" type="ORF">ACFY35_29890</name>
</gene>
<comment type="caution">
    <text evidence="3">The sequence shown here is derived from an EMBL/GenBank/DDBJ whole genome shotgun (WGS) entry which is preliminary data.</text>
</comment>
<evidence type="ECO:0000259" key="2">
    <source>
        <dbReference type="Pfam" id="PF14200"/>
    </source>
</evidence>
<keyword evidence="4" id="KW-1185">Reference proteome</keyword>
<dbReference type="SUPFAM" id="SSF50370">
    <property type="entry name" value="Ricin B-like lectins"/>
    <property type="match status" value="1"/>
</dbReference>
<feature type="signal peptide" evidence="1">
    <location>
        <begin position="1"/>
        <end position="16"/>
    </location>
</feature>
<evidence type="ECO:0000313" key="4">
    <source>
        <dbReference type="Proteomes" id="UP001602245"/>
    </source>
</evidence>
<reference evidence="3 4" key="1">
    <citation type="submission" date="2024-10" db="EMBL/GenBank/DDBJ databases">
        <title>The Natural Products Discovery Center: Release of the First 8490 Sequenced Strains for Exploring Actinobacteria Biosynthetic Diversity.</title>
        <authorList>
            <person name="Kalkreuter E."/>
            <person name="Kautsar S.A."/>
            <person name="Yang D."/>
            <person name="Bader C.D."/>
            <person name="Teijaro C.N."/>
            <person name="Fluegel L."/>
            <person name="Davis C.M."/>
            <person name="Simpson J.R."/>
            <person name="Lauterbach L."/>
            <person name="Steele A.D."/>
            <person name="Gui C."/>
            <person name="Meng S."/>
            <person name="Li G."/>
            <person name="Viehrig K."/>
            <person name="Ye F."/>
            <person name="Su P."/>
            <person name="Kiefer A.F."/>
            <person name="Nichols A."/>
            <person name="Cepeda A.J."/>
            <person name="Yan W."/>
            <person name="Fan B."/>
            <person name="Jiang Y."/>
            <person name="Adhikari A."/>
            <person name="Zheng C.-J."/>
            <person name="Schuster L."/>
            <person name="Cowan T.M."/>
            <person name="Smanski M.J."/>
            <person name="Chevrette M.G."/>
            <person name="De Carvalho L.P.S."/>
            <person name="Shen B."/>
        </authorList>
    </citation>
    <scope>NUCLEOTIDE SEQUENCE [LARGE SCALE GENOMIC DNA]</scope>
    <source>
        <strain evidence="3 4">NPDC000087</strain>
    </source>
</reference>
<dbReference type="Gene3D" id="2.80.10.50">
    <property type="match status" value="1"/>
</dbReference>
<dbReference type="InterPro" id="IPR000772">
    <property type="entry name" value="Ricin_B_lectin"/>
</dbReference>
<dbReference type="Proteomes" id="UP001602245">
    <property type="component" value="Unassembled WGS sequence"/>
</dbReference>
<sequence>MAGLAVVVLSPGIARAAAPSTGRWYTFENTATNYYAAVAGNSTVNGGKVIQWDGPYVPGNPGTYRTEQEWQVYDPDGDDWFFLINANSQKVMGVSGGATANGSGVIQWDRQNGNTDQQWTFVAQGASPSSTTNIPTSSLNYLKNRKSGRCLAVAGGNDGNDVRGQQLILFDCDMAHHQTGTDDRIWYAFRTV</sequence>
<dbReference type="PROSITE" id="PS50231">
    <property type="entry name" value="RICIN_B_LECTIN"/>
    <property type="match status" value="1"/>
</dbReference>
<evidence type="ECO:0000256" key="1">
    <source>
        <dbReference type="SAM" id="SignalP"/>
    </source>
</evidence>
<organism evidence="3 4">
    <name type="scientific">Paractinoplanes globisporus</name>
    <dbReference type="NCBI Taxonomy" id="113565"/>
    <lineage>
        <taxon>Bacteria</taxon>
        <taxon>Bacillati</taxon>
        <taxon>Actinomycetota</taxon>
        <taxon>Actinomycetes</taxon>
        <taxon>Micromonosporales</taxon>
        <taxon>Micromonosporaceae</taxon>
        <taxon>Paractinoplanes</taxon>
    </lineage>
</organism>